<organism evidence="2 3">
    <name type="scientific">Streptomyces tardus</name>
    <dbReference type="NCBI Taxonomy" id="2780544"/>
    <lineage>
        <taxon>Bacteria</taxon>
        <taxon>Bacillati</taxon>
        <taxon>Actinomycetota</taxon>
        <taxon>Actinomycetes</taxon>
        <taxon>Kitasatosporales</taxon>
        <taxon>Streptomycetaceae</taxon>
        <taxon>Streptomyces</taxon>
    </lineage>
</organism>
<dbReference type="RefSeq" id="WP_211041676.1">
    <property type="nucleotide sequence ID" value="NZ_JAELVF020000001.1"/>
</dbReference>
<evidence type="ECO:0000256" key="1">
    <source>
        <dbReference type="SAM" id="MobiDB-lite"/>
    </source>
</evidence>
<dbReference type="Proteomes" id="UP000694501">
    <property type="component" value="Unassembled WGS sequence"/>
</dbReference>
<sequence length="110" mass="12609">MLERTGEGMRLVYRHTQPSGVELAELGWEARLGDLRWIRPRRDRSFGFYEFGFVDGSWISISLGYSTQAEAIQDFLALFPAHLHLPAEENPSKGLAKSLEQEWKSRQVSV</sequence>
<keyword evidence="3" id="KW-1185">Reference proteome</keyword>
<dbReference type="EMBL" id="JAELVF020000001">
    <property type="protein sequence ID" value="MBU7597995.1"/>
    <property type="molecule type" value="Genomic_DNA"/>
</dbReference>
<name>A0A949N1M5_9ACTN</name>
<comment type="caution">
    <text evidence="2">The sequence shown here is derived from an EMBL/GenBank/DDBJ whole genome shotgun (WGS) entry which is preliminary data.</text>
</comment>
<evidence type="ECO:0000313" key="2">
    <source>
        <dbReference type="EMBL" id="MBU7597995.1"/>
    </source>
</evidence>
<feature type="compositionally biased region" description="Basic and acidic residues" evidence="1">
    <location>
        <begin position="99"/>
        <end position="110"/>
    </location>
</feature>
<evidence type="ECO:0000313" key="3">
    <source>
        <dbReference type="Proteomes" id="UP000694501"/>
    </source>
</evidence>
<feature type="region of interest" description="Disordered" evidence="1">
    <location>
        <begin position="88"/>
        <end position="110"/>
    </location>
</feature>
<reference evidence="2" key="1">
    <citation type="submission" date="2021-06" db="EMBL/GenBank/DDBJ databases">
        <title>Sequencing of actinobacteria type strains.</title>
        <authorList>
            <person name="Nguyen G.-S."/>
            <person name="Wentzel A."/>
        </authorList>
    </citation>
    <scope>NUCLEOTIDE SEQUENCE</scope>
    <source>
        <strain evidence="2">P38-E01</strain>
    </source>
</reference>
<gene>
    <name evidence="2" type="ORF">JGS22_010330</name>
</gene>
<protein>
    <submittedName>
        <fullName evidence="2">Uncharacterized protein</fullName>
    </submittedName>
</protein>
<proteinExistence type="predicted"/>
<accession>A0A949N1M5</accession>
<dbReference type="AlphaFoldDB" id="A0A949N1M5"/>